<keyword evidence="3" id="KW-1185">Reference proteome</keyword>
<protein>
    <submittedName>
        <fullName evidence="2">Uncharacterized protein (DUF4415 family)</fullName>
    </submittedName>
</protein>
<dbReference type="RefSeq" id="WP_307228554.1">
    <property type="nucleotide sequence ID" value="NZ_JAUSVF010000001.1"/>
</dbReference>
<dbReference type="Pfam" id="PF14384">
    <property type="entry name" value="BrnA_antitoxin"/>
    <property type="match status" value="1"/>
</dbReference>
<evidence type="ECO:0000313" key="2">
    <source>
        <dbReference type="EMBL" id="MDQ0319553.1"/>
    </source>
</evidence>
<reference evidence="2 3" key="1">
    <citation type="submission" date="2023-07" db="EMBL/GenBank/DDBJ databases">
        <title>Genomic Encyclopedia of Type Strains, Phase IV (KMG-IV): sequencing the most valuable type-strain genomes for metagenomic binning, comparative biology and taxonomic classification.</title>
        <authorList>
            <person name="Goeker M."/>
        </authorList>
    </citation>
    <scope>NUCLEOTIDE SEQUENCE [LARGE SCALE GENOMIC DNA]</scope>
    <source>
        <strain evidence="2 3">DSM 1112</strain>
    </source>
</reference>
<feature type="region of interest" description="Disordered" evidence="1">
    <location>
        <begin position="1"/>
        <end position="22"/>
    </location>
</feature>
<accession>A0ABU0BNQ8</accession>
<evidence type="ECO:0000313" key="3">
    <source>
        <dbReference type="Proteomes" id="UP001230207"/>
    </source>
</evidence>
<evidence type="ECO:0000256" key="1">
    <source>
        <dbReference type="SAM" id="MobiDB-lite"/>
    </source>
</evidence>
<name>A0ABU0BNQ8_9HYPH</name>
<comment type="caution">
    <text evidence="2">The sequence shown here is derived from an EMBL/GenBank/DDBJ whole genome shotgun (WGS) entry which is preliminary data.</text>
</comment>
<organism evidence="2 3">
    <name type="scientific">Pararhizobium capsulatum DSM 1112</name>
    <dbReference type="NCBI Taxonomy" id="1121113"/>
    <lineage>
        <taxon>Bacteria</taxon>
        <taxon>Pseudomonadati</taxon>
        <taxon>Pseudomonadota</taxon>
        <taxon>Alphaproteobacteria</taxon>
        <taxon>Hyphomicrobiales</taxon>
        <taxon>Rhizobiaceae</taxon>
        <taxon>Rhizobium/Agrobacterium group</taxon>
        <taxon>Pararhizobium</taxon>
    </lineage>
</organism>
<dbReference type="EMBL" id="JAUSVF010000001">
    <property type="protein sequence ID" value="MDQ0319553.1"/>
    <property type="molecule type" value="Genomic_DNA"/>
</dbReference>
<dbReference type="Proteomes" id="UP001230207">
    <property type="component" value="Unassembled WGS sequence"/>
</dbReference>
<proteinExistence type="predicted"/>
<sequence>MAKASDMKTFTTGRGYSRDDWNAIDSPELSDEELANLRPAKDVLPNDFFKAMDEHRKSRGRPALEKPKKQITLRLDEEVVAKFREGGKGWQGRMNKALRKAAGLT</sequence>
<dbReference type="InterPro" id="IPR025528">
    <property type="entry name" value="BrnA_antitoxin"/>
</dbReference>
<gene>
    <name evidence="2" type="ORF">QO002_001691</name>
</gene>